<evidence type="ECO:0000313" key="3">
    <source>
        <dbReference type="Proteomes" id="UP000245207"/>
    </source>
</evidence>
<name>A0A2U1LG59_ARTAN</name>
<accession>A0A2U1LG59</accession>
<dbReference type="Proteomes" id="UP000245207">
    <property type="component" value="Unassembled WGS sequence"/>
</dbReference>
<evidence type="ECO:0000259" key="1">
    <source>
        <dbReference type="Pfam" id="PF01936"/>
    </source>
</evidence>
<reference evidence="2 3" key="1">
    <citation type="journal article" date="2018" name="Mol. Plant">
        <title>The genome of Artemisia annua provides insight into the evolution of Asteraceae family and artemisinin biosynthesis.</title>
        <authorList>
            <person name="Shen Q."/>
            <person name="Zhang L."/>
            <person name="Liao Z."/>
            <person name="Wang S."/>
            <person name="Yan T."/>
            <person name="Shi P."/>
            <person name="Liu M."/>
            <person name="Fu X."/>
            <person name="Pan Q."/>
            <person name="Wang Y."/>
            <person name="Lv Z."/>
            <person name="Lu X."/>
            <person name="Zhang F."/>
            <person name="Jiang W."/>
            <person name="Ma Y."/>
            <person name="Chen M."/>
            <person name="Hao X."/>
            <person name="Li L."/>
            <person name="Tang Y."/>
            <person name="Lv G."/>
            <person name="Zhou Y."/>
            <person name="Sun X."/>
            <person name="Brodelius P.E."/>
            <person name="Rose J.K.C."/>
            <person name="Tang K."/>
        </authorList>
    </citation>
    <scope>NUCLEOTIDE SEQUENCE [LARGE SCALE GENOMIC DNA]</scope>
    <source>
        <strain evidence="3">cv. Huhao1</strain>
        <tissue evidence="2">Leaf</tissue>
    </source>
</reference>
<feature type="domain" description="NYN" evidence="1">
    <location>
        <begin position="29"/>
        <end position="92"/>
    </location>
</feature>
<gene>
    <name evidence="2" type="ORF">CTI12_AA485710</name>
</gene>
<comment type="caution">
    <text evidence="2">The sequence shown here is derived from an EMBL/GenBank/DDBJ whole genome shotgun (WGS) entry which is preliminary data.</text>
</comment>
<dbReference type="InterPro" id="IPR021139">
    <property type="entry name" value="NYN"/>
</dbReference>
<dbReference type="AlphaFoldDB" id="A0A2U1LG59"/>
<dbReference type="OrthoDB" id="1071322at2759"/>
<dbReference type="GO" id="GO:0004540">
    <property type="term" value="F:RNA nuclease activity"/>
    <property type="evidence" value="ECO:0007669"/>
    <property type="project" value="InterPro"/>
</dbReference>
<proteinExistence type="predicted"/>
<evidence type="ECO:0000313" key="2">
    <source>
        <dbReference type="EMBL" id="PWA47952.1"/>
    </source>
</evidence>
<organism evidence="2 3">
    <name type="scientific">Artemisia annua</name>
    <name type="common">Sweet wormwood</name>
    <dbReference type="NCBI Taxonomy" id="35608"/>
    <lineage>
        <taxon>Eukaryota</taxon>
        <taxon>Viridiplantae</taxon>
        <taxon>Streptophyta</taxon>
        <taxon>Embryophyta</taxon>
        <taxon>Tracheophyta</taxon>
        <taxon>Spermatophyta</taxon>
        <taxon>Magnoliopsida</taxon>
        <taxon>eudicotyledons</taxon>
        <taxon>Gunneridae</taxon>
        <taxon>Pentapetalae</taxon>
        <taxon>asterids</taxon>
        <taxon>campanulids</taxon>
        <taxon>Asterales</taxon>
        <taxon>Asteraceae</taxon>
        <taxon>Asteroideae</taxon>
        <taxon>Anthemideae</taxon>
        <taxon>Artemisiinae</taxon>
        <taxon>Artemisia</taxon>
    </lineage>
</organism>
<sequence length="113" mass="12264">MRELLKKCLPNSGIAEIISCANGRYVSDEQKEVLYSAGVNLKDVPSGSNSADHALMIETYKWAKEHRPPSYIVLISGDGDFYKGIGTLRDEGGGDQRWLLEAVAGSGGGWMCL</sequence>
<dbReference type="EMBL" id="PKPP01009575">
    <property type="protein sequence ID" value="PWA47952.1"/>
    <property type="molecule type" value="Genomic_DNA"/>
</dbReference>
<dbReference type="Pfam" id="PF01936">
    <property type="entry name" value="NYN"/>
    <property type="match status" value="1"/>
</dbReference>
<keyword evidence="3" id="KW-1185">Reference proteome</keyword>
<protein>
    <submittedName>
        <fullName evidence="2">Alcohol dehydrogenase superfamily, zinc-type</fullName>
    </submittedName>
</protein>